<evidence type="ECO:0000313" key="2">
    <source>
        <dbReference type="Proteomes" id="UP000237105"/>
    </source>
</evidence>
<evidence type="ECO:0000313" key="1">
    <source>
        <dbReference type="EMBL" id="PON37926.1"/>
    </source>
</evidence>
<dbReference type="EMBL" id="JXTB01000512">
    <property type="protein sequence ID" value="PON37926.1"/>
    <property type="molecule type" value="Genomic_DNA"/>
</dbReference>
<protein>
    <submittedName>
        <fullName evidence="1">Uncharacterized protein</fullName>
    </submittedName>
</protein>
<dbReference type="AlphaFoldDB" id="A0A2P5AMY8"/>
<sequence>MGTYLIESHSVGLEGAVIAKLWHHRAKKWHRSATAWILTHIWHRGTNFCCWGAKLLVAPQNGTRTSTPRNIATFGAGVPILVLGYQVSICGAPKWCQNAKLSS</sequence>
<keyword evidence="2" id="KW-1185">Reference proteome</keyword>
<dbReference type="Proteomes" id="UP000237105">
    <property type="component" value="Unassembled WGS sequence"/>
</dbReference>
<name>A0A2P5AMY8_PARAD</name>
<reference evidence="2" key="1">
    <citation type="submission" date="2016-06" db="EMBL/GenBank/DDBJ databases">
        <title>Parallel loss of symbiosis genes in relatives of nitrogen-fixing non-legume Parasponia.</title>
        <authorList>
            <person name="Van Velzen R."/>
            <person name="Holmer R."/>
            <person name="Bu F."/>
            <person name="Rutten L."/>
            <person name="Van Zeijl A."/>
            <person name="Liu W."/>
            <person name="Santuari L."/>
            <person name="Cao Q."/>
            <person name="Sharma T."/>
            <person name="Shen D."/>
            <person name="Roswanjaya Y."/>
            <person name="Wardhani T."/>
            <person name="Kalhor M.S."/>
            <person name="Jansen J."/>
            <person name="Van den Hoogen J."/>
            <person name="Gungor B."/>
            <person name="Hartog M."/>
            <person name="Hontelez J."/>
            <person name="Verver J."/>
            <person name="Yang W.-C."/>
            <person name="Schijlen E."/>
            <person name="Repin R."/>
            <person name="Schilthuizen M."/>
            <person name="Schranz E."/>
            <person name="Heidstra R."/>
            <person name="Miyata K."/>
            <person name="Fedorova E."/>
            <person name="Kohlen W."/>
            <person name="Bisseling T."/>
            <person name="Smit S."/>
            <person name="Geurts R."/>
        </authorList>
    </citation>
    <scope>NUCLEOTIDE SEQUENCE [LARGE SCALE GENOMIC DNA]</scope>
    <source>
        <strain evidence="2">cv. WU1-14</strain>
    </source>
</reference>
<accession>A0A2P5AMY8</accession>
<proteinExistence type="predicted"/>
<comment type="caution">
    <text evidence="1">The sequence shown here is derived from an EMBL/GenBank/DDBJ whole genome shotgun (WGS) entry which is preliminary data.</text>
</comment>
<gene>
    <name evidence="1" type="ORF">PanWU01x14_316430</name>
</gene>
<organism evidence="1 2">
    <name type="scientific">Parasponia andersonii</name>
    <name type="common">Sponia andersonii</name>
    <dbReference type="NCBI Taxonomy" id="3476"/>
    <lineage>
        <taxon>Eukaryota</taxon>
        <taxon>Viridiplantae</taxon>
        <taxon>Streptophyta</taxon>
        <taxon>Embryophyta</taxon>
        <taxon>Tracheophyta</taxon>
        <taxon>Spermatophyta</taxon>
        <taxon>Magnoliopsida</taxon>
        <taxon>eudicotyledons</taxon>
        <taxon>Gunneridae</taxon>
        <taxon>Pentapetalae</taxon>
        <taxon>rosids</taxon>
        <taxon>fabids</taxon>
        <taxon>Rosales</taxon>
        <taxon>Cannabaceae</taxon>
        <taxon>Parasponia</taxon>
    </lineage>
</organism>